<feature type="compositionally biased region" description="Polar residues" evidence="1">
    <location>
        <begin position="22"/>
        <end position="35"/>
    </location>
</feature>
<feature type="compositionally biased region" description="Basic and acidic residues" evidence="1">
    <location>
        <begin position="8"/>
        <end position="17"/>
    </location>
</feature>
<dbReference type="EMBL" id="NBII01000007">
    <property type="protein sequence ID" value="PAV17105.1"/>
    <property type="molecule type" value="Genomic_DNA"/>
</dbReference>
<feature type="region of interest" description="Disordered" evidence="1">
    <location>
        <begin position="1"/>
        <end position="78"/>
    </location>
</feature>
<dbReference type="AlphaFoldDB" id="A0A286UC53"/>
<feature type="compositionally biased region" description="Basic and acidic residues" evidence="1">
    <location>
        <begin position="61"/>
        <end position="78"/>
    </location>
</feature>
<evidence type="ECO:0000313" key="2">
    <source>
        <dbReference type="EMBL" id="PAV17105.1"/>
    </source>
</evidence>
<evidence type="ECO:0000256" key="1">
    <source>
        <dbReference type="SAM" id="MobiDB-lite"/>
    </source>
</evidence>
<protein>
    <submittedName>
        <fullName evidence="2">Uncharacterized protein</fullName>
    </submittedName>
</protein>
<proteinExistence type="predicted"/>
<gene>
    <name evidence="2" type="ORF">PNOK_0716900</name>
</gene>
<keyword evidence="3" id="KW-1185">Reference proteome</keyword>
<accession>A0A286UC53</accession>
<name>A0A286UC53_9AGAM</name>
<dbReference type="InParanoid" id="A0A286UC53"/>
<comment type="caution">
    <text evidence="2">The sequence shown here is derived from an EMBL/GenBank/DDBJ whole genome shotgun (WGS) entry which is preliminary data.</text>
</comment>
<sequence length="148" mass="16309">MSKAPTTKRTEKPENQKPLKRSATTSVTQKSTSASIARRLTGTVTTSTTSSSSSSSSLKPQYKEVKPADTLHRKRENALAKRIKDSKLDGMKLYKKGDTNEYLVAKFDKYGAIADSLGSSFLTTDKDFENFGKRLTISGDPNSYTEGW</sequence>
<feature type="compositionally biased region" description="Low complexity" evidence="1">
    <location>
        <begin position="45"/>
        <end position="57"/>
    </location>
</feature>
<dbReference type="Proteomes" id="UP000217199">
    <property type="component" value="Unassembled WGS sequence"/>
</dbReference>
<evidence type="ECO:0000313" key="3">
    <source>
        <dbReference type="Proteomes" id="UP000217199"/>
    </source>
</evidence>
<reference evidence="2 3" key="1">
    <citation type="journal article" date="2017" name="Mol. Ecol.">
        <title>Comparative and population genomic landscape of Phellinus noxius: A hypervariable fungus causing root rot in trees.</title>
        <authorList>
            <person name="Chung C.L."/>
            <person name="Lee T.J."/>
            <person name="Akiba M."/>
            <person name="Lee H.H."/>
            <person name="Kuo T.H."/>
            <person name="Liu D."/>
            <person name="Ke H.M."/>
            <person name="Yokoi T."/>
            <person name="Roa M.B."/>
            <person name="Lu M.J."/>
            <person name="Chang Y.Y."/>
            <person name="Ann P.J."/>
            <person name="Tsai J.N."/>
            <person name="Chen C.Y."/>
            <person name="Tzean S.S."/>
            <person name="Ota Y."/>
            <person name="Hattori T."/>
            <person name="Sahashi N."/>
            <person name="Liou R.F."/>
            <person name="Kikuchi T."/>
            <person name="Tsai I.J."/>
        </authorList>
    </citation>
    <scope>NUCLEOTIDE SEQUENCE [LARGE SCALE GENOMIC DNA]</scope>
    <source>
        <strain evidence="2 3">FFPRI411160</strain>
    </source>
</reference>
<organism evidence="2 3">
    <name type="scientific">Pyrrhoderma noxium</name>
    <dbReference type="NCBI Taxonomy" id="2282107"/>
    <lineage>
        <taxon>Eukaryota</taxon>
        <taxon>Fungi</taxon>
        <taxon>Dikarya</taxon>
        <taxon>Basidiomycota</taxon>
        <taxon>Agaricomycotina</taxon>
        <taxon>Agaricomycetes</taxon>
        <taxon>Hymenochaetales</taxon>
        <taxon>Hymenochaetaceae</taxon>
        <taxon>Pyrrhoderma</taxon>
    </lineage>
</organism>